<feature type="region of interest" description="Disordered" evidence="2">
    <location>
        <begin position="1"/>
        <end position="27"/>
    </location>
</feature>
<dbReference type="Gene3D" id="1.20.900.10">
    <property type="entry name" value="Dbl homology (DH) domain"/>
    <property type="match status" value="1"/>
</dbReference>
<dbReference type="InterPro" id="IPR011993">
    <property type="entry name" value="PH-like_dom_sf"/>
</dbReference>
<evidence type="ECO:0000313" key="5">
    <source>
        <dbReference type="EMBL" id="CAH2099495.1"/>
    </source>
</evidence>
<evidence type="ECO:0000259" key="3">
    <source>
        <dbReference type="PROSITE" id="PS50003"/>
    </source>
</evidence>
<evidence type="ECO:0000313" key="6">
    <source>
        <dbReference type="Proteomes" id="UP001153954"/>
    </source>
</evidence>
<dbReference type="InterPro" id="IPR001849">
    <property type="entry name" value="PH_domain"/>
</dbReference>
<keyword evidence="6" id="KW-1185">Reference proteome</keyword>
<dbReference type="InterPro" id="IPR035899">
    <property type="entry name" value="DBL_dom_sf"/>
</dbReference>
<evidence type="ECO:0000256" key="2">
    <source>
        <dbReference type="SAM" id="MobiDB-lite"/>
    </source>
</evidence>
<dbReference type="AlphaFoldDB" id="A0AAU9UP22"/>
<dbReference type="PROSITE" id="PS50010">
    <property type="entry name" value="DH_2"/>
    <property type="match status" value="1"/>
</dbReference>
<proteinExistence type="predicted"/>
<dbReference type="InterPro" id="IPR051835">
    <property type="entry name" value="RAC1-GEF"/>
</dbReference>
<dbReference type="GO" id="GO:0005085">
    <property type="term" value="F:guanyl-nucleotide exchange factor activity"/>
    <property type="evidence" value="ECO:0007669"/>
    <property type="project" value="InterPro"/>
</dbReference>
<feature type="domain" description="PH" evidence="3">
    <location>
        <begin position="435"/>
        <end position="527"/>
    </location>
</feature>
<keyword evidence="1" id="KW-0175">Coiled coil</keyword>
<comment type="caution">
    <text evidence="5">The sequence shown here is derived from an EMBL/GenBank/DDBJ whole genome shotgun (WGS) entry which is preliminary data.</text>
</comment>
<dbReference type="InterPro" id="IPR000219">
    <property type="entry name" value="DH_dom"/>
</dbReference>
<dbReference type="PROSITE" id="PS50003">
    <property type="entry name" value="PH_DOMAIN"/>
    <property type="match status" value="2"/>
</dbReference>
<feature type="coiled-coil region" evidence="1">
    <location>
        <begin position="386"/>
        <end position="413"/>
    </location>
</feature>
<feature type="region of interest" description="Disordered" evidence="2">
    <location>
        <begin position="78"/>
        <end position="106"/>
    </location>
</feature>
<dbReference type="PANTHER" id="PTHR45858:SF1">
    <property type="entry name" value="FERM DOMAIN-CONTAINING PROTEIN 7"/>
    <property type="match status" value="1"/>
</dbReference>
<name>A0AAU9UP22_EUPED</name>
<sequence length="683" mass="74307">MQPGNTYVTSQDDPTVSSASLCMSPNDTTDAPICTSTPFERRVTNGYRHERLDNRRDCDTVNGNVHVNIVSASTNNMDVLSGGESDAGDTLSRRNNNSISSGVAATGETGKRRGDITYYVAKELLMTERTYKRDLELVTVTWSKRVGSLGRSASGGAEAAALARACLALEPLALPAGALLARLDRALAAAAPASLASPADSLAGHEELDLETLLALPAGPFLAYLDRIVSCIDLPIKSDDNEEPEYKKVAELLNDYLSNTSEAYKSYMEQAGATVALVESARRRGGEGARHAAAFDRAAPLPLACLLLRPLHRLAHYERLAHGTTTTTTPHSAAPSSVRRGGEGARHAAAFDRAAPLPLACLLLRPLHRLAHYERLAHELWSATGSKEARAALESARGLAAAAEEQLRHVENHAALCQLQRDLVGYDKLLVADREFIRLGCVYTHTSKGLQQRMLFLFNDILILASKCSSGQFRAQTVLPLQQLTIETTDLPHSFVIKAGDDTRLTLSSSSESECGGWRAALDAALAAPAPAPASSDLQLANTLPDYEEGESVSAGAGAGSALAHVCWHRAASLRRDQLHRAMRSQLSGYLLRKFKNSHGWQKLWVVFAMFTLFFYKTCRDNSPLASLPLLGYNVGAPAPSDGIDKEFVFKLQFKNHVYFFRADSHFTYNRYRLLKYSHYAVL</sequence>
<dbReference type="SMART" id="SM00233">
    <property type="entry name" value="PH"/>
    <property type="match status" value="2"/>
</dbReference>
<feature type="compositionally biased region" description="Polar residues" evidence="2">
    <location>
        <begin position="93"/>
        <end position="103"/>
    </location>
</feature>
<dbReference type="SUPFAM" id="SSF50729">
    <property type="entry name" value="PH domain-like"/>
    <property type="match status" value="2"/>
</dbReference>
<evidence type="ECO:0000259" key="4">
    <source>
        <dbReference type="PROSITE" id="PS50010"/>
    </source>
</evidence>
<dbReference type="Gene3D" id="2.30.29.30">
    <property type="entry name" value="Pleckstrin-homology domain (PH domain)/Phosphotyrosine-binding domain (PTB)"/>
    <property type="match status" value="2"/>
</dbReference>
<dbReference type="PANTHER" id="PTHR45858">
    <property type="entry name" value="FERM DOMAIN CONTAINING PROTEIN"/>
    <property type="match status" value="1"/>
</dbReference>
<protein>
    <submittedName>
        <fullName evidence="5">Uncharacterized protein</fullName>
    </submittedName>
</protein>
<feature type="region of interest" description="Disordered" evidence="2">
    <location>
        <begin position="322"/>
        <end position="342"/>
    </location>
</feature>
<dbReference type="FunFam" id="2.30.29.30:FF:000046">
    <property type="entry name" value="FERM, RhoGEF and pleckstrin domain-containing protein 1"/>
    <property type="match status" value="1"/>
</dbReference>
<dbReference type="Proteomes" id="UP001153954">
    <property type="component" value="Unassembled WGS sequence"/>
</dbReference>
<organism evidence="5 6">
    <name type="scientific">Euphydryas editha</name>
    <name type="common">Edith's checkerspot</name>
    <dbReference type="NCBI Taxonomy" id="104508"/>
    <lineage>
        <taxon>Eukaryota</taxon>
        <taxon>Metazoa</taxon>
        <taxon>Ecdysozoa</taxon>
        <taxon>Arthropoda</taxon>
        <taxon>Hexapoda</taxon>
        <taxon>Insecta</taxon>
        <taxon>Pterygota</taxon>
        <taxon>Neoptera</taxon>
        <taxon>Endopterygota</taxon>
        <taxon>Lepidoptera</taxon>
        <taxon>Glossata</taxon>
        <taxon>Ditrysia</taxon>
        <taxon>Papilionoidea</taxon>
        <taxon>Nymphalidae</taxon>
        <taxon>Nymphalinae</taxon>
        <taxon>Euphydryas</taxon>
    </lineage>
</organism>
<feature type="domain" description="PH" evidence="3">
    <location>
        <begin position="584"/>
        <end position="683"/>
    </location>
</feature>
<reference evidence="5" key="1">
    <citation type="submission" date="2022-03" db="EMBL/GenBank/DDBJ databases">
        <authorList>
            <person name="Tunstrom K."/>
        </authorList>
    </citation>
    <scope>NUCLEOTIDE SEQUENCE</scope>
</reference>
<gene>
    <name evidence="5" type="ORF">EEDITHA_LOCUS14462</name>
</gene>
<dbReference type="EMBL" id="CAKOGL010000022">
    <property type="protein sequence ID" value="CAH2099495.1"/>
    <property type="molecule type" value="Genomic_DNA"/>
</dbReference>
<dbReference type="SUPFAM" id="SSF48065">
    <property type="entry name" value="DBL homology domain (DH-domain)"/>
    <property type="match status" value="2"/>
</dbReference>
<dbReference type="Pfam" id="PF00169">
    <property type="entry name" value="PH"/>
    <property type="match status" value="1"/>
</dbReference>
<feature type="domain" description="DH" evidence="4">
    <location>
        <begin position="116"/>
        <end position="406"/>
    </location>
</feature>
<evidence type="ECO:0000256" key="1">
    <source>
        <dbReference type="SAM" id="Coils"/>
    </source>
</evidence>
<dbReference type="CDD" id="cd13235">
    <property type="entry name" value="PH2_FARP1-like"/>
    <property type="match status" value="1"/>
</dbReference>
<accession>A0AAU9UP22</accession>